<dbReference type="InterPro" id="IPR005151">
    <property type="entry name" value="Tail-specific_protease"/>
</dbReference>
<evidence type="ECO:0000256" key="4">
    <source>
        <dbReference type="ARBA" id="ARBA00022670"/>
    </source>
</evidence>
<dbReference type="SUPFAM" id="SSF50156">
    <property type="entry name" value="PDZ domain-like"/>
    <property type="match status" value="1"/>
</dbReference>
<dbReference type="CDD" id="cd07562">
    <property type="entry name" value="Peptidase_S41_TRI"/>
    <property type="match status" value="1"/>
</dbReference>
<dbReference type="Proteomes" id="UP001595953">
    <property type="component" value="Unassembled WGS sequence"/>
</dbReference>
<evidence type="ECO:0000256" key="1">
    <source>
        <dbReference type="ARBA" id="ARBA00004496"/>
    </source>
</evidence>
<keyword evidence="4 7" id="KW-0645">Protease</keyword>
<dbReference type="Gene3D" id="3.30.750.44">
    <property type="match status" value="1"/>
</dbReference>
<keyword evidence="3 7" id="KW-0963">Cytoplasm</keyword>
<comment type="subcellular location">
    <subcellularLocation>
        <location evidence="1 7">Cytoplasm</location>
    </subcellularLocation>
</comment>
<dbReference type="EC" id="3.4.21.-" evidence="7"/>
<dbReference type="Pfam" id="PF14685">
    <property type="entry name" value="PDZ_Tricorn"/>
    <property type="match status" value="1"/>
</dbReference>
<dbReference type="Gene3D" id="2.30.42.10">
    <property type="match status" value="1"/>
</dbReference>
<dbReference type="InterPro" id="IPR015943">
    <property type="entry name" value="WD40/YVTN_repeat-like_dom_sf"/>
</dbReference>
<dbReference type="InterPro" id="IPR012393">
    <property type="entry name" value="Tricorn_protease"/>
</dbReference>
<dbReference type="InterPro" id="IPR036034">
    <property type="entry name" value="PDZ_sf"/>
</dbReference>
<dbReference type="PANTHER" id="PTHR43253:SF1">
    <property type="entry name" value="TRICORN PROTEASE HOMOLOG 2-RELATED"/>
    <property type="match status" value="1"/>
</dbReference>
<accession>A0ABV9N336</accession>
<evidence type="ECO:0000256" key="5">
    <source>
        <dbReference type="ARBA" id="ARBA00022801"/>
    </source>
</evidence>
<dbReference type="SUPFAM" id="SSF69304">
    <property type="entry name" value="Tricorn protease N-terminal domain"/>
    <property type="match status" value="1"/>
</dbReference>
<feature type="region of interest" description="Disordered" evidence="8">
    <location>
        <begin position="1071"/>
        <end position="1095"/>
    </location>
</feature>
<dbReference type="SUPFAM" id="SSF52096">
    <property type="entry name" value="ClpP/crotonase"/>
    <property type="match status" value="1"/>
</dbReference>
<dbReference type="InterPro" id="IPR029045">
    <property type="entry name" value="ClpP/crotonase-like_dom_sf"/>
</dbReference>
<evidence type="ECO:0000256" key="8">
    <source>
        <dbReference type="SAM" id="MobiDB-lite"/>
    </source>
</evidence>
<dbReference type="Pfam" id="PF26550">
    <property type="entry name" value="Tricorn_2nd"/>
    <property type="match status" value="1"/>
</dbReference>
<dbReference type="PIRSF" id="PIRSF036421">
    <property type="entry name" value="Tricorn_protease"/>
    <property type="match status" value="1"/>
</dbReference>
<dbReference type="InterPro" id="IPR028204">
    <property type="entry name" value="Tricorn_C1"/>
</dbReference>
<dbReference type="Pfam" id="PF03572">
    <property type="entry name" value="Peptidase_S41"/>
    <property type="match status" value="1"/>
</dbReference>
<dbReference type="Gene3D" id="2.120.10.60">
    <property type="entry name" value="Tricorn protease N-terminal domain"/>
    <property type="match status" value="1"/>
</dbReference>
<comment type="caution">
    <text evidence="10">The sequence shown here is derived from an EMBL/GenBank/DDBJ whole genome shotgun (WGS) entry which is preliminary data.</text>
</comment>
<keyword evidence="6 7" id="KW-0720">Serine protease</keyword>
<evidence type="ECO:0000313" key="11">
    <source>
        <dbReference type="Proteomes" id="UP001595953"/>
    </source>
</evidence>
<gene>
    <name evidence="10" type="ORF">ACFO5O_07625</name>
</gene>
<reference evidence="11" key="1">
    <citation type="journal article" date="2019" name="Int. J. Syst. Evol. Microbiol.">
        <title>The Global Catalogue of Microorganisms (GCM) 10K type strain sequencing project: providing services to taxonomists for standard genome sequencing and annotation.</title>
        <authorList>
            <consortium name="The Broad Institute Genomics Platform"/>
            <consortium name="The Broad Institute Genome Sequencing Center for Infectious Disease"/>
            <person name="Wu L."/>
            <person name="Ma J."/>
        </authorList>
    </citation>
    <scope>NUCLEOTIDE SEQUENCE [LARGE SCALE GENOMIC DNA]</scope>
    <source>
        <strain evidence="11">CCUG 63682</strain>
    </source>
</reference>
<feature type="domain" description="Tail specific protease" evidence="9">
    <location>
        <begin position="852"/>
        <end position="1044"/>
    </location>
</feature>
<evidence type="ECO:0000256" key="7">
    <source>
        <dbReference type="PIRNR" id="PIRNR036421"/>
    </source>
</evidence>
<dbReference type="EMBL" id="JBHSGP010000013">
    <property type="protein sequence ID" value="MFC4722185.1"/>
    <property type="molecule type" value="Genomic_DNA"/>
</dbReference>
<dbReference type="Pfam" id="PF14684">
    <property type="entry name" value="Tricorn_C1"/>
    <property type="match status" value="1"/>
</dbReference>
<keyword evidence="11" id="KW-1185">Reference proteome</keyword>
<dbReference type="RefSeq" id="WP_387962492.1">
    <property type="nucleotide sequence ID" value="NZ_JBHSGP010000013.1"/>
</dbReference>
<evidence type="ECO:0000313" key="10">
    <source>
        <dbReference type="EMBL" id="MFC4722185.1"/>
    </source>
</evidence>
<comment type="function">
    <text evidence="7">Degrades oligopeptides.</text>
</comment>
<name>A0ABV9N336_9FLAO</name>
<evidence type="ECO:0000256" key="2">
    <source>
        <dbReference type="ARBA" id="ARBA00008524"/>
    </source>
</evidence>
<protein>
    <recommendedName>
        <fullName evidence="7">Tricorn protease homolog</fullName>
        <ecNumber evidence="7">3.4.21.-</ecNumber>
    </recommendedName>
</protein>
<dbReference type="Gene3D" id="3.90.226.10">
    <property type="entry name" value="2-enoyl-CoA Hydratase, Chain A, domain 1"/>
    <property type="match status" value="1"/>
</dbReference>
<evidence type="ECO:0000256" key="6">
    <source>
        <dbReference type="ARBA" id="ARBA00022825"/>
    </source>
</evidence>
<evidence type="ECO:0000259" key="9">
    <source>
        <dbReference type="SMART" id="SM00245"/>
    </source>
</evidence>
<dbReference type="PANTHER" id="PTHR43253">
    <property type="entry name" value="TRICORN PROTEASE HOMOLOG 2-RELATED"/>
    <property type="match status" value="1"/>
</dbReference>
<dbReference type="InterPro" id="IPR029414">
    <property type="entry name" value="Tricorn_PDZ"/>
</dbReference>
<dbReference type="Gene3D" id="2.130.10.10">
    <property type="entry name" value="YVTN repeat-like/Quinoprotein amine dehydrogenase"/>
    <property type="match status" value="1"/>
</dbReference>
<comment type="similarity">
    <text evidence="2 7">Belongs to the peptidase S41B family.</text>
</comment>
<sequence length="1095" mass="122994">MRTSILYCILSICFIFNVESQIDARLMTHIDMSKEHIAFVYGGDIWILARSGGQAIQLTHSPGEESFPRFSPDGTKIAFSASYNGNVDVYTMPIKGGVPHRVTYASFYDRMLDWTPDGKKLLIASRREAHTPRVNELFLINAEGGLPEKLDLPYGELAKFNPDGKKLVYITKITENYPFKRYRGGLTSDILIYDMQLKKVERITTDEANDGKPTWSGNTIYYLSDNDINLRRNIWSYNTETKVSKALTKIVDFDITYFAAHNGDLVFESGGNLYLLNRGQENPQKVNVLVTSDLSLEIPMLKNVSAQLRSVSASPDGKRVVIEARGELFDAPVKEGVTLNLTHSSGAYDREPSWSPDGTTIAYWSDKDGENQIYLQPSKTQAKAKQLTNFKSGFGYQLYWSPDSKFLAYINEKNDINLIEVATGKISKADNSKYHMGHPGRYNYSINWSPDSKWITYHKLIDTMNPAIFVYNVDTKQVSQITSGYYGDYNPIFDVNDKFIYYLTDRAFNPAYSGLGDGTWIYPNNTQIAAMALTKNVTYPLFPKNDTLTTTAKKNSKTNSATKDKEKLDEGDVAHTVIDLLNTESRISILPVPAGNYRQLISLSDKLVMHQYPITGDQDGVPSLNYYDFDKREVKSIIEGVFAVEKTGDGKSLLIGSRGKWGIISPNEKQKLEEPIPTSHLQMQYVAKEEWQQIFDDTWRRYRDFFYDKDMQKVDWNDLRKRYGALITDARTRWDVSTIQSEMQAELSAGHTYTGGGDTERVERIETGFLGIDWAKDTKGYFIADIITPAVWDTEIRSPFDRPGSSVNKGNYIHSVNGIPLRLNQDPYAAFDGLAGQTVALQISSTGNISDAKNHIVELLHQGDEQQLRYLAWIESNRKKVDELSGGALGYIYMSNTGGQGQLELVKMFYGQLDKKGFVIDERFNGGGQLADRFMELMTRPSIYNLYWRHGEAMRAPSKTNTGPMGMLINGWAGSGGDALPWAFRELNAGPIVGERTLGILVGPATGHNLIDGGGITVPGARLYLNNGTWFDEGVGVRPDIYVWDDPNLLMAGRDPQLERIVTEVLKDVNSNTNRVTPPPAMEDRTAKGLIKTKN</sequence>
<evidence type="ECO:0000256" key="3">
    <source>
        <dbReference type="ARBA" id="ARBA00022490"/>
    </source>
</evidence>
<keyword evidence="5 7" id="KW-0378">Hydrolase</keyword>
<proteinExistence type="inferred from homology"/>
<dbReference type="Pfam" id="PF26549">
    <property type="entry name" value="Tricorn_N"/>
    <property type="match status" value="1"/>
</dbReference>
<dbReference type="SMART" id="SM00245">
    <property type="entry name" value="TSPc"/>
    <property type="match status" value="1"/>
</dbReference>
<organism evidence="10 11">
    <name type="scientific">Geojedonia litorea</name>
    <dbReference type="NCBI Taxonomy" id="1268269"/>
    <lineage>
        <taxon>Bacteria</taxon>
        <taxon>Pseudomonadati</taxon>
        <taxon>Bacteroidota</taxon>
        <taxon>Flavobacteriia</taxon>
        <taxon>Flavobacteriales</taxon>
        <taxon>Flavobacteriaceae</taxon>
        <taxon>Geojedonia</taxon>
    </lineage>
</organism>
<dbReference type="SUPFAM" id="SSF82171">
    <property type="entry name" value="DPP6 N-terminal domain-like"/>
    <property type="match status" value="1"/>
</dbReference>